<evidence type="ECO:0000259" key="12">
    <source>
        <dbReference type="PROSITE" id="PS50929"/>
    </source>
</evidence>
<evidence type="ECO:0000256" key="7">
    <source>
        <dbReference type="ARBA" id="ARBA00022989"/>
    </source>
</evidence>
<dbReference type="SUPFAM" id="SSF52540">
    <property type="entry name" value="P-loop containing nucleoside triphosphate hydrolases"/>
    <property type="match status" value="1"/>
</dbReference>
<dbReference type="Gene3D" id="3.40.50.300">
    <property type="entry name" value="P-loop containing nucleotide triphosphate hydrolases"/>
    <property type="match status" value="1"/>
</dbReference>
<feature type="transmembrane region" description="Helical" evidence="10">
    <location>
        <begin position="13"/>
        <end position="31"/>
    </location>
</feature>
<dbReference type="AlphaFoldDB" id="A0A078M029"/>
<feature type="transmembrane region" description="Helical" evidence="10">
    <location>
        <begin position="52"/>
        <end position="76"/>
    </location>
</feature>
<evidence type="ECO:0000259" key="11">
    <source>
        <dbReference type="PROSITE" id="PS50893"/>
    </source>
</evidence>
<dbReference type="CDD" id="cd18548">
    <property type="entry name" value="ABC_6TM_Tm287_like"/>
    <property type="match status" value="1"/>
</dbReference>
<comment type="subcellular location">
    <subcellularLocation>
        <location evidence="1">Cell membrane</location>
        <topology evidence="1">Multi-pass membrane protein</topology>
    </subcellularLocation>
</comment>
<keyword evidence="5" id="KW-0547">Nucleotide-binding</keyword>
<dbReference type="InterPro" id="IPR003439">
    <property type="entry name" value="ABC_transporter-like_ATP-bd"/>
</dbReference>
<feature type="transmembrane region" description="Helical" evidence="10">
    <location>
        <begin position="239"/>
        <end position="258"/>
    </location>
</feature>
<evidence type="ECO:0000256" key="2">
    <source>
        <dbReference type="ARBA" id="ARBA00022448"/>
    </source>
</evidence>
<dbReference type="HOGENOM" id="CLU_000604_84_3_9"/>
<dbReference type="InterPro" id="IPR011527">
    <property type="entry name" value="ABC1_TM_dom"/>
</dbReference>
<feature type="transmembrane region" description="Helical" evidence="10">
    <location>
        <begin position="155"/>
        <end position="173"/>
    </location>
</feature>
<feature type="domain" description="ABC transporter" evidence="11">
    <location>
        <begin position="331"/>
        <end position="564"/>
    </location>
</feature>
<evidence type="ECO:0000256" key="8">
    <source>
        <dbReference type="ARBA" id="ARBA00023136"/>
    </source>
</evidence>
<evidence type="ECO:0000256" key="5">
    <source>
        <dbReference type="ARBA" id="ARBA00022741"/>
    </source>
</evidence>
<dbReference type="FunFam" id="3.40.50.300:FF:000221">
    <property type="entry name" value="Multidrug ABC transporter ATP-binding protein"/>
    <property type="match status" value="1"/>
</dbReference>
<name>A0A078M029_9STAP</name>
<gene>
    <name evidence="13" type="ORF">BN1048_00562</name>
</gene>
<evidence type="ECO:0000256" key="6">
    <source>
        <dbReference type="ARBA" id="ARBA00022840"/>
    </source>
</evidence>
<dbReference type="InterPro" id="IPR036640">
    <property type="entry name" value="ABC1_TM_sf"/>
</dbReference>
<dbReference type="STRING" id="1461582.BN1048_00562"/>
<protein>
    <submittedName>
        <fullName evidence="13">Putative multidrug export ATP-binding/permease protein</fullName>
    </submittedName>
</protein>
<evidence type="ECO:0000256" key="9">
    <source>
        <dbReference type="ARBA" id="ARBA00025074"/>
    </source>
</evidence>
<evidence type="ECO:0000256" key="1">
    <source>
        <dbReference type="ARBA" id="ARBA00004651"/>
    </source>
</evidence>
<dbReference type="InterPro" id="IPR003593">
    <property type="entry name" value="AAA+_ATPase"/>
</dbReference>
<dbReference type="PANTHER" id="PTHR43394">
    <property type="entry name" value="ATP-DEPENDENT PERMEASE MDL1, MITOCHONDRIAL"/>
    <property type="match status" value="1"/>
</dbReference>
<dbReference type="SUPFAM" id="SSF90123">
    <property type="entry name" value="ABC transporter transmembrane region"/>
    <property type="match status" value="1"/>
</dbReference>
<dbReference type="Gene3D" id="1.20.1560.10">
    <property type="entry name" value="ABC transporter type 1, transmembrane domain"/>
    <property type="match status" value="1"/>
</dbReference>
<dbReference type="InterPro" id="IPR027417">
    <property type="entry name" value="P-loop_NTPase"/>
</dbReference>
<dbReference type="Proteomes" id="UP000044136">
    <property type="component" value="Unassembled WGS sequence"/>
</dbReference>
<evidence type="ECO:0000256" key="10">
    <source>
        <dbReference type="SAM" id="Phobius"/>
    </source>
</evidence>
<proteinExistence type="predicted"/>
<dbReference type="RefSeq" id="WP_035808207.1">
    <property type="nucleotide sequence ID" value="NZ_CCSE01000001.1"/>
</dbReference>
<keyword evidence="8 10" id="KW-0472">Membrane</keyword>
<dbReference type="OrthoDB" id="9770415at2"/>
<dbReference type="InterPro" id="IPR039421">
    <property type="entry name" value="Type_1_exporter"/>
</dbReference>
<keyword evidence="2" id="KW-0813">Transport</keyword>
<sequence>MITVYRYAMKYKWMIVIALFFMFVELIVELIQPLFIQQVIDNGIMVNSIDNVILYLFIMFGVSLIALIAGILNTYFTSHLTNMFGYDLRMAIFTRVQHFTLATLSRFSTSSLITRMTQDVLQTEMLLFMSLRILLRAPLLVIGSLVMSFLVNPTLGIYLSLLTPVLVIFLFFASKKGAEIFLRVQHWLDRINRFIQQNLEAVRLIKANDTGDYETGKFAKVAAKLRDDTVFALRLMESILPVLLLIMNGSLLLVLWVASDLLQANEVAVGEIVAVINYALRMQGGFSMFAFLIIATSRAKASSDRISEILHAPVAVLEKETFESADSTGTVKFENVSFKYPNTGRYVLKDVSFEIHDNENFVIMGGTGSGKSSLISLIPNMYDATAGKVIVNGKNVQDWHTGELRQAIGYVPQRAILFTGSIYENLLWGNLQAEEDDVFMSSEKAQIHDNIMNFDDTYETPVGQMGVTLSGGQKQRLSIARALVRKPSILILDDSTSALDVRTENNLWDALDGENVTRIVITQKISTAEQADRVLLLDDGEISALGTHDELLATSPLYREIYESQKKGGHLDE</sequence>
<keyword evidence="4 10" id="KW-0812">Transmembrane</keyword>
<evidence type="ECO:0000313" key="13">
    <source>
        <dbReference type="EMBL" id="CDZ99619.1"/>
    </source>
</evidence>
<dbReference type="GO" id="GO:0016887">
    <property type="term" value="F:ATP hydrolysis activity"/>
    <property type="evidence" value="ECO:0007669"/>
    <property type="project" value="InterPro"/>
</dbReference>
<evidence type="ECO:0000256" key="3">
    <source>
        <dbReference type="ARBA" id="ARBA00022475"/>
    </source>
</evidence>
<dbReference type="PROSITE" id="PS50929">
    <property type="entry name" value="ABC_TM1F"/>
    <property type="match status" value="1"/>
</dbReference>
<keyword evidence="14" id="KW-1185">Reference proteome</keyword>
<feature type="transmembrane region" description="Helical" evidence="10">
    <location>
        <begin position="126"/>
        <end position="149"/>
    </location>
</feature>
<dbReference type="eggNOG" id="COG1132">
    <property type="taxonomic scope" value="Bacteria"/>
</dbReference>
<keyword evidence="6 13" id="KW-0067">ATP-binding</keyword>
<accession>A0A078M029</accession>
<keyword evidence="3" id="KW-1003">Cell membrane</keyword>
<dbReference type="Pfam" id="PF00005">
    <property type="entry name" value="ABC_tran"/>
    <property type="match status" value="1"/>
</dbReference>
<comment type="function">
    <text evidence="9">May be involved in multidrug export. Transmembrane domains (TMD) form a pore in the cell membrane and the ATP-binding domain (NBD) is responsible for energy generation.</text>
</comment>
<dbReference type="Pfam" id="PF00664">
    <property type="entry name" value="ABC_membrane"/>
    <property type="match status" value="1"/>
</dbReference>
<keyword evidence="7 10" id="KW-1133">Transmembrane helix</keyword>
<evidence type="ECO:0000313" key="14">
    <source>
        <dbReference type="Proteomes" id="UP000044136"/>
    </source>
</evidence>
<feature type="transmembrane region" description="Helical" evidence="10">
    <location>
        <begin position="278"/>
        <end position="295"/>
    </location>
</feature>
<dbReference type="GO" id="GO:0005886">
    <property type="term" value="C:plasma membrane"/>
    <property type="evidence" value="ECO:0007669"/>
    <property type="project" value="UniProtKB-SubCell"/>
</dbReference>
<evidence type="ECO:0000256" key="4">
    <source>
        <dbReference type="ARBA" id="ARBA00022692"/>
    </source>
</evidence>
<dbReference type="PANTHER" id="PTHR43394:SF1">
    <property type="entry name" value="ATP-BINDING CASSETTE SUB-FAMILY B MEMBER 10, MITOCHONDRIAL"/>
    <property type="match status" value="1"/>
</dbReference>
<dbReference type="InterPro" id="IPR017871">
    <property type="entry name" value="ABC_transporter-like_CS"/>
</dbReference>
<reference evidence="13 14" key="1">
    <citation type="submission" date="2014-07" db="EMBL/GenBank/DDBJ databases">
        <authorList>
            <person name="Urmite Genomes Urmite Genomes"/>
        </authorList>
    </citation>
    <scope>NUCLEOTIDE SEQUENCE [LARGE SCALE GENOMIC DNA]</scope>
    <source>
        <strain evidence="13 14">13MG44_air</strain>
    </source>
</reference>
<dbReference type="PROSITE" id="PS50893">
    <property type="entry name" value="ABC_TRANSPORTER_2"/>
    <property type="match status" value="1"/>
</dbReference>
<dbReference type="GO" id="GO:0005524">
    <property type="term" value="F:ATP binding"/>
    <property type="evidence" value="ECO:0007669"/>
    <property type="project" value="UniProtKB-KW"/>
</dbReference>
<dbReference type="EMBL" id="CCSE01000001">
    <property type="protein sequence ID" value="CDZ99619.1"/>
    <property type="molecule type" value="Genomic_DNA"/>
</dbReference>
<dbReference type="SMART" id="SM00382">
    <property type="entry name" value="AAA"/>
    <property type="match status" value="1"/>
</dbReference>
<feature type="domain" description="ABC transmembrane type-1" evidence="12">
    <location>
        <begin position="16"/>
        <end position="298"/>
    </location>
</feature>
<dbReference type="PROSITE" id="PS00211">
    <property type="entry name" value="ABC_TRANSPORTER_1"/>
    <property type="match status" value="1"/>
</dbReference>
<organism evidence="13 14">
    <name type="scientific">Jeotgalicoccus saudimassiliensis</name>
    <dbReference type="NCBI Taxonomy" id="1461582"/>
    <lineage>
        <taxon>Bacteria</taxon>
        <taxon>Bacillati</taxon>
        <taxon>Bacillota</taxon>
        <taxon>Bacilli</taxon>
        <taxon>Bacillales</taxon>
        <taxon>Staphylococcaceae</taxon>
        <taxon>Jeotgalicoccus</taxon>
    </lineage>
</organism>
<dbReference type="GO" id="GO:0015421">
    <property type="term" value="F:ABC-type oligopeptide transporter activity"/>
    <property type="evidence" value="ECO:0007669"/>
    <property type="project" value="TreeGrafter"/>
</dbReference>